<evidence type="ECO:0000313" key="3">
    <source>
        <dbReference type="Proteomes" id="UP001524499"/>
    </source>
</evidence>
<protein>
    <recommendedName>
        <fullName evidence="4">SMODS and SLOG-associating 2TM effector domain-containing protein</fullName>
    </recommendedName>
</protein>
<dbReference type="RefSeq" id="WP_256601290.1">
    <property type="nucleotide sequence ID" value="NZ_JANIBJ010000008.1"/>
</dbReference>
<dbReference type="EMBL" id="JANIBJ010000008">
    <property type="protein sequence ID" value="MCQ8103580.1"/>
    <property type="molecule type" value="Genomic_DNA"/>
</dbReference>
<reference evidence="2 3" key="1">
    <citation type="submission" date="2022-07" db="EMBL/GenBank/DDBJ databases">
        <title>Methylomonas rivi sp. nov., Methylomonas rosea sp. nov., Methylomonas aureus sp. nov. and Methylomonas subterranea sp. nov., four novel methanotrophs isolated from a freshwater creek and the deep terrestrial subsurface.</title>
        <authorList>
            <person name="Abin C."/>
            <person name="Sankaranarayanan K."/>
            <person name="Garner C."/>
            <person name="Sindelar R."/>
            <person name="Kotary K."/>
            <person name="Garner R."/>
            <person name="Barclay S."/>
            <person name="Lawson P."/>
            <person name="Krumholz L."/>
        </authorList>
    </citation>
    <scope>NUCLEOTIDE SEQUENCE [LARGE SCALE GENOMIC DNA]</scope>
    <source>
        <strain evidence="2 3">SURF-2</strain>
    </source>
</reference>
<comment type="caution">
    <text evidence="2">The sequence shown here is derived from an EMBL/GenBank/DDBJ whole genome shotgun (WGS) entry which is preliminary data.</text>
</comment>
<keyword evidence="1" id="KW-0812">Transmembrane</keyword>
<keyword evidence="1" id="KW-0472">Membrane</keyword>
<accession>A0ABT1TDQ0</accession>
<feature type="transmembrane region" description="Helical" evidence="1">
    <location>
        <begin position="30"/>
        <end position="49"/>
    </location>
</feature>
<proteinExistence type="predicted"/>
<evidence type="ECO:0000256" key="1">
    <source>
        <dbReference type="SAM" id="Phobius"/>
    </source>
</evidence>
<evidence type="ECO:0000313" key="2">
    <source>
        <dbReference type="EMBL" id="MCQ8103580.1"/>
    </source>
</evidence>
<dbReference type="Proteomes" id="UP001524499">
    <property type="component" value="Unassembled WGS sequence"/>
</dbReference>
<sequence length="116" mass="13234">MMLKSKYPSQNLKLKKHHMPREKLNNPTNIIYYLAHGLVFIIGVVLIQIDGEYNAIFDSVGTSLVAASIAGLIIYSYIKYADDLRIHVQMLVTLGLHQAFNVRGLKNDNEYKTRLQ</sequence>
<evidence type="ECO:0008006" key="4">
    <source>
        <dbReference type="Google" id="ProtNLM"/>
    </source>
</evidence>
<name>A0ABT1TDQ0_9GAMM</name>
<keyword evidence="1" id="KW-1133">Transmembrane helix</keyword>
<feature type="transmembrane region" description="Helical" evidence="1">
    <location>
        <begin position="55"/>
        <end position="78"/>
    </location>
</feature>
<organism evidence="2 3">
    <name type="scientific">Methylomonas subterranea</name>
    <dbReference type="NCBI Taxonomy" id="2952225"/>
    <lineage>
        <taxon>Bacteria</taxon>
        <taxon>Pseudomonadati</taxon>
        <taxon>Pseudomonadota</taxon>
        <taxon>Gammaproteobacteria</taxon>
        <taxon>Methylococcales</taxon>
        <taxon>Methylococcaceae</taxon>
        <taxon>Methylomonas</taxon>
    </lineage>
</organism>
<keyword evidence="3" id="KW-1185">Reference proteome</keyword>
<gene>
    <name evidence="2" type="ORF">NP590_05645</name>
</gene>